<proteinExistence type="predicted"/>
<evidence type="ECO:0000313" key="3">
    <source>
        <dbReference type="Proteomes" id="UP000598775"/>
    </source>
</evidence>
<dbReference type="AlphaFoldDB" id="A0A917AYU8"/>
<comment type="caution">
    <text evidence="2">The sequence shown here is derived from an EMBL/GenBank/DDBJ whole genome shotgun (WGS) entry which is preliminary data.</text>
</comment>
<dbReference type="Proteomes" id="UP000598775">
    <property type="component" value="Unassembled WGS sequence"/>
</dbReference>
<organism evidence="2 3">
    <name type="scientific">Subtercola lobariae</name>
    <dbReference type="NCBI Taxonomy" id="1588641"/>
    <lineage>
        <taxon>Bacteria</taxon>
        <taxon>Bacillati</taxon>
        <taxon>Actinomycetota</taxon>
        <taxon>Actinomycetes</taxon>
        <taxon>Micrococcales</taxon>
        <taxon>Microbacteriaceae</taxon>
        <taxon>Subtercola</taxon>
    </lineage>
</organism>
<accession>A0A917AYU8</accession>
<evidence type="ECO:0000256" key="1">
    <source>
        <dbReference type="SAM" id="MobiDB-lite"/>
    </source>
</evidence>
<reference evidence="2 3" key="1">
    <citation type="journal article" date="2014" name="Int. J. Syst. Evol. Microbiol.">
        <title>Complete genome sequence of Corynebacterium casei LMG S-19264T (=DSM 44701T), isolated from a smear-ripened cheese.</title>
        <authorList>
            <consortium name="US DOE Joint Genome Institute (JGI-PGF)"/>
            <person name="Walter F."/>
            <person name="Albersmeier A."/>
            <person name="Kalinowski J."/>
            <person name="Ruckert C."/>
        </authorList>
    </citation>
    <scope>NUCLEOTIDE SEQUENCE [LARGE SCALE GENOMIC DNA]</scope>
    <source>
        <strain evidence="2 3">CGMCC 1.12976</strain>
    </source>
</reference>
<evidence type="ECO:0000313" key="2">
    <source>
        <dbReference type="EMBL" id="GGF11333.1"/>
    </source>
</evidence>
<dbReference type="RefSeq" id="WP_188672156.1">
    <property type="nucleotide sequence ID" value="NZ_BMGP01000001.1"/>
</dbReference>
<name>A0A917AYU8_9MICO</name>
<keyword evidence="3" id="KW-1185">Reference proteome</keyword>
<protein>
    <submittedName>
        <fullName evidence="2">Uncharacterized protein</fullName>
    </submittedName>
</protein>
<gene>
    <name evidence="2" type="ORF">GCM10011399_01450</name>
</gene>
<feature type="region of interest" description="Disordered" evidence="1">
    <location>
        <begin position="180"/>
        <end position="204"/>
    </location>
</feature>
<dbReference type="EMBL" id="BMGP01000001">
    <property type="protein sequence ID" value="GGF11333.1"/>
    <property type="molecule type" value="Genomic_DNA"/>
</dbReference>
<sequence>MAPRKSAQAHQLAWMVGEALDDTPAEVAHGIFLPHTRAKVTTKFKGYDLEVIVRIEDRQPVCDLLSIKASRGGPSVTATTLREIPVASIIEQTLAGVFGYPFRFDGDERVEVATQSLVNERASREPRRVLMPRVVAAYREALANEATRSKPIVAVAQRLNYQPGYISRLVSEARKEGLLGAASPGMAGEQELPSPSEKDRPTGQ</sequence>